<evidence type="ECO:0000256" key="7">
    <source>
        <dbReference type="SAM" id="MobiDB-lite"/>
    </source>
</evidence>
<dbReference type="InterPro" id="IPR021109">
    <property type="entry name" value="Peptidase_aspartic_dom_sf"/>
</dbReference>
<feature type="region of interest" description="Disordered" evidence="7">
    <location>
        <begin position="337"/>
        <end position="374"/>
    </location>
</feature>
<name>A0A8S8ZKI9_SORMA</name>
<feature type="compositionally biased region" description="Low complexity" evidence="7">
    <location>
        <begin position="436"/>
        <end position="446"/>
    </location>
</feature>
<dbReference type="PRINTS" id="PR00792">
    <property type="entry name" value="PEPSIN"/>
</dbReference>
<feature type="signal peptide" evidence="8">
    <location>
        <begin position="1"/>
        <end position="19"/>
    </location>
</feature>
<reference evidence="10 11" key="1">
    <citation type="submission" date="2017-07" db="EMBL/GenBank/DDBJ databases">
        <title>Genome sequence of the Sordaria macrospora wild type strain R19027.</title>
        <authorList>
            <person name="Nowrousian M."/>
            <person name="Teichert I."/>
            <person name="Kueck U."/>
        </authorList>
    </citation>
    <scope>NUCLEOTIDE SEQUENCE [LARGE SCALE GENOMIC DNA]</scope>
    <source>
        <strain evidence="10 11">R19027</strain>
        <tissue evidence="10">Mycelium</tissue>
    </source>
</reference>
<evidence type="ECO:0000259" key="9">
    <source>
        <dbReference type="PROSITE" id="PS51767"/>
    </source>
</evidence>
<dbReference type="CDD" id="cd06097">
    <property type="entry name" value="Aspergillopepsin_like"/>
    <property type="match status" value="1"/>
</dbReference>
<dbReference type="EMBL" id="NMPR01000117">
    <property type="protein sequence ID" value="KAA8630019.1"/>
    <property type="molecule type" value="Genomic_DNA"/>
</dbReference>
<dbReference type="SUPFAM" id="SSF50630">
    <property type="entry name" value="Acid proteases"/>
    <property type="match status" value="1"/>
</dbReference>
<feature type="compositionally biased region" description="Low complexity" evidence="7">
    <location>
        <begin position="349"/>
        <end position="374"/>
    </location>
</feature>
<organism evidence="10 11">
    <name type="scientific">Sordaria macrospora</name>
    <dbReference type="NCBI Taxonomy" id="5147"/>
    <lineage>
        <taxon>Eukaryota</taxon>
        <taxon>Fungi</taxon>
        <taxon>Dikarya</taxon>
        <taxon>Ascomycota</taxon>
        <taxon>Pezizomycotina</taxon>
        <taxon>Sordariomycetes</taxon>
        <taxon>Sordariomycetidae</taxon>
        <taxon>Sordariales</taxon>
        <taxon>Sordariaceae</taxon>
        <taxon>Sordaria</taxon>
    </lineage>
</organism>
<feature type="region of interest" description="Disordered" evidence="7">
    <location>
        <begin position="429"/>
        <end position="455"/>
    </location>
</feature>
<protein>
    <recommendedName>
        <fullName evidence="9">Peptidase A1 domain-containing protein</fullName>
    </recommendedName>
</protein>
<dbReference type="PANTHER" id="PTHR47966">
    <property type="entry name" value="BETA-SITE APP-CLEAVING ENZYME, ISOFORM A-RELATED"/>
    <property type="match status" value="1"/>
</dbReference>
<dbReference type="PROSITE" id="PS51767">
    <property type="entry name" value="PEPTIDASE_A1"/>
    <property type="match status" value="1"/>
</dbReference>
<dbReference type="InterPro" id="IPR001969">
    <property type="entry name" value="Aspartic_peptidase_AS"/>
</dbReference>
<evidence type="ECO:0000256" key="2">
    <source>
        <dbReference type="ARBA" id="ARBA00022670"/>
    </source>
</evidence>
<comment type="similarity">
    <text evidence="1 6">Belongs to the peptidase A1 family.</text>
</comment>
<keyword evidence="2 6" id="KW-0645">Protease</keyword>
<gene>
    <name evidence="10" type="ORF">SMACR_08186</name>
</gene>
<feature type="region of interest" description="Disordered" evidence="7">
    <location>
        <begin position="273"/>
        <end position="295"/>
    </location>
</feature>
<feature type="compositionally biased region" description="Basic and acidic residues" evidence="7">
    <location>
        <begin position="283"/>
        <end position="295"/>
    </location>
</feature>
<dbReference type="Proteomes" id="UP000433876">
    <property type="component" value="Unassembled WGS sequence"/>
</dbReference>
<feature type="active site" evidence="5">
    <location>
        <position position="137"/>
    </location>
</feature>
<feature type="chain" id="PRO_5035901618" description="Peptidase A1 domain-containing protein" evidence="8">
    <location>
        <begin position="20"/>
        <end position="577"/>
    </location>
</feature>
<dbReference type="InterPro" id="IPR033121">
    <property type="entry name" value="PEPTIDASE_A1"/>
</dbReference>
<dbReference type="PANTHER" id="PTHR47966:SF2">
    <property type="entry name" value="ASPERGILLOPEPSIN-1-RELATED"/>
    <property type="match status" value="1"/>
</dbReference>
<dbReference type="InterPro" id="IPR034163">
    <property type="entry name" value="Aspergillopepsin-like_cat_dom"/>
</dbReference>
<keyword evidence="4 6" id="KW-0378">Hydrolase</keyword>
<evidence type="ECO:0000256" key="3">
    <source>
        <dbReference type="ARBA" id="ARBA00022750"/>
    </source>
</evidence>
<evidence type="ECO:0000313" key="11">
    <source>
        <dbReference type="Proteomes" id="UP000433876"/>
    </source>
</evidence>
<dbReference type="InterPro" id="IPR001461">
    <property type="entry name" value="Aspartic_peptidase_A1"/>
</dbReference>
<evidence type="ECO:0000256" key="5">
    <source>
        <dbReference type="PIRSR" id="PIRSR601461-1"/>
    </source>
</evidence>
<feature type="domain" description="Peptidase A1" evidence="9">
    <location>
        <begin position="119"/>
        <end position="573"/>
    </location>
</feature>
<dbReference type="Pfam" id="PF00026">
    <property type="entry name" value="Asp"/>
    <property type="match status" value="2"/>
</dbReference>
<dbReference type="PROSITE" id="PS00141">
    <property type="entry name" value="ASP_PROTEASE"/>
    <property type="match status" value="1"/>
</dbReference>
<feature type="active site" evidence="5">
    <location>
        <position position="384"/>
    </location>
</feature>
<dbReference type="AlphaFoldDB" id="A0A8S8ZKI9"/>
<dbReference type="GO" id="GO:0006508">
    <property type="term" value="P:proteolysis"/>
    <property type="evidence" value="ECO:0007669"/>
    <property type="project" value="UniProtKB-KW"/>
</dbReference>
<evidence type="ECO:0000256" key="6">
    <source>
        <dbReference type="RuleBase" id="RU000454"/>
    </source>
</evidence>
<dbReference type="VEuPathDB" id="FungiDB:SMAC_08186"/>
<accession>A0A8S8ZKI9</accession>
<proteinExistence type="inferred from homology"/>
<dbReference type="Gene3D" id="2.40.70.10">
    <property type="entry name" value="Acid Proteases"/>
    <property type="match status" value="2"/>
</dbReference>
<keyword evidence="8" id="KW-0732">Signal</keyword>
<evidence type="ECO:0000256" key="4">
    <source>
        <dbReference type="ARBA" id="ARBA00022801"/>
    </source>
</evidence>
<keyword evidence="3 6" id="KW-0064">Aspartyl protease</keyword>
<evidence type="ECO:0000313" key="10">
    <source>
        <dbReference type="EMBL" id="KAA8630019.1"/>
    </source>
</evidence>
<sequence>MEFSVLISVLLLLAAHSLAAVVSPGSGSPHDLRRDSKSKASFSLSAHYNAAFHSVHHDQPSNHGLLSYYKSLSRLNVKSDSLPPALRKLVEDTSSDKPKGGPGASSSLPTTPFWEEREYLSEVTVGTPPQKLLVNVDTGSVSFWVLSSETFIANKTLRVIYEIGKSTTAEKVVNASWDSHYADGSYAAGNVYHDTLHLGSGISIPKAVVQSALEVSLDLASDLANSGIMGISYNMSSEVHPLGTETTVSEQLYEILDQPLMTIDLRTHANGTYTFGSIPSPDNGEKGTEKEVKERNPYKGEINYYPLSQSEYWQTSYTSFAIANSTYQSEWMNAGLGLEDSDPLNDTGPSPTSTSSTHPTTSTSTTTNPNAATTTPTLQEAIIDTGTSVLLLPETIVSKYYAHVPGAVFRSMYNIWTYPCDLKVPVHTRSGPPPSTDAAGSAGSAAVDGNENKEPKPVLPDLKIAFGEKGGWHATIPGALFNFSVISIVDDSFRAAAATSSAASSSRPATLHLHNDNDKATKEKAKIENDPGMITQCMGGIQNNMGLDVGILGDTFLKAVFVVLDMRGRVGFADKDL</sequence>
<evidence type="ECO:0000256" key="8">
    <source>
        <dbReference type="SAM" id="SignalP"/>
    </source>
</evidence>
<dbReference type="GO" id="GO:0004190">
    <property type="term" value="F:aspartic-type endopeptidase activity"/>
    <property type="evidence" value="ECO:0007669"/>
    <property type="project" value="UniProtKB-KW"/>
</dbReference>
<evidence type="ECO:0000256" key="1">
    <source>
        <dbReference type="ARBA" id="ARBA00007447"/>
    </source>
</evidence>
<comment type="caution">
    <text evidence="10">The sequence shown here is derived from an EMBL/GenBank/DDBJ whole genome shotgun (WGS) entry which is preliminary data.</text>
</comment>